<proteinExistence type="predicted"/>
<dbReference type="Gene3D" id="3.30.40.10">
    <property type="entry name" value="Zinc/RING finger domain, C3HC4 (zinc finger)"/>
    <property type="match status" value="1"/>
</dbReference>
<sequence>MKINTWINANIGIFHKGCIQRWLRSRIVNIYDYEKYGGPIISTCPICRRGILHDPEPLQVNERNEHNGIRNQNLPGQTENNNQLSLINLVSSKIAKYLICLDYLIPKLSRW</sequence>
<evidence type="ECO:0000313" key="2">
    <source>
        <dbReference type="Proteomes" id="UP000580250"/>
    </source>
</evidence>
<reference evidence="1 2" key="1">
    <citation type="submission" date="2020-08" db="EMBL/GenBank/DDBJ databases">
        <authorList>
            <person name="Koutsovoulos G."/>
            <person name="Danchin GJ E."/>
        </authorList>
    </citation>
    <scope>NUCLEOTIDE SEQUENCE [LARGE SCALE GENOMIC DNA]</scope>
</reference>
<organism evidence="1 2">
    <name type="scientific">Meloidogyne enterolobii</name>
    <name type="common">Root-knot nematode worm</name>
    <name type="synonym">Meloidogyne mayaguensis</name>
    <dbReference type="NCBI Taxonomy" id="390850"/>
    <lineage>
        <taxon>Eukaryota</taxon>
        <taxon>Metazoa</taxon>
        <taxon>Ecdysozoa</taxon>
        <taxon>Nematoda</taxon>
        <taxon>Chromadorea</taxon>
        <taxon>Rhabditida</taxon>
        <taxon>Tylenchina</taxon>
        <taxon>Tylenchomorpha</taxon>
        <taxon>Tylenchoidea</taxon>
        <taxon>Meloidogynidae</taxon>
        <taxon>Meloidogyninae</taxon>
        <taxon>Meloidogyne</taxon>
    </lineage>
</organism>
<accession>A0A6V7VAC7</accession>
<dbReference type="EMBL" id="CAJEWN010000191">
    <property type="protein sequence ID" value="CAD2171877.1"/>
    <property type="molecule type" value="Genomic_DNA"/>
</dbReference>
<dbReference type="AlphaFoldDB" id="A0A6V7VAC7"/>
<evidence type="ECO:0000313" key="1">
    <source>
        <dbReference type="EMBL" id="CAD2171877.1"/>
    </source>
</evidence>
<comment type="caution">
    <text evidence="1">The sequence shown here is derived from an EMBL/GenBank/DDBJ whole genome shotgun (WGS) entry which is preliminary data.</text>
</comment>
<dbReference type="InterPro" id="IPR013083">
    <property type="entry name" value="Znf_RING/FYVE/PHD"/>
</dbReference>
<gene>
    <name evidence="1" type="ORF">MENT_LOCUS23397</name>
</gene>
<dbReference type="Proteomes" id="UP000580250">
    <property type="component" value="Unassembled WGS sequence"/>
</dbReference>
<name>A0A6V7VAC7_MELEN</name>
<protein>
    <submittedName>
        <fullName evidence="1">Uncharacterized protein</fullName>
    </submittedName>
</protein>
<dbReference type="SUPFAM" id="SSF57850">
    <property type="entry name" value="RING/U-box"/>
    <property type="match status" value="1"/>
</dbReference>